<organism evidence="1 2">
    <name type="scientific">Olea europaea subsp. europaea</name>
    <dbReference type="NCBI Taxonomy" id="158383"/>
    <lineage>
        <taxon>Eukaryota</taxon>
        <taxon>Viridiplantae</taxon>
        <taxon>Streptophyta</taxon>
        <taxon>Embryophyta</taxon>
        <taxon>Tracheophyta</taxon>
        <taxon>Spermatophyta</taxon>
        <taxon>Magnoliopsida</taxon>
        <taxon>eudicotyledons</taxon>
        <taxon>Gunneridae</taxon>
        <taxon>Pentapetalae</taxon>
        <taxon>asterids</taxon>
        <taxon>lamiids</taxon>
        <taxon>Lamiales</taxon>
        <taxon>Oleaceae</taxon>
        <taxon>Oleeae</taxon>
        <taxon>Olea</taxon>
    </lineage>
</organism>
<name>A0A8S0RCM7_OLEEU</name>
<dbReference type="AlphaFoldDB" id="A0A8S0RCM7"/>
<protein>
    <submittedName>
        <fullName evidence="1">Uncharacterized protein</fullName>
    </submittedName>
</protein>
<keyword evidence="2" id="KW-1185">Reference proteome</keyword>
<evidence type="ECO:0000313" key="1">
    <source>
        <dbReference type="EMBL" id="CAA2976814.1"/>
    </source>
</evidence>
<accession>A0A8S0RCM7</accession>
<dbReference type="Gene3D" id="3.30.420.10">
    <property type="entry name" value="Ribonuclease H-like superfamily/Ribonuclease H"/>
    <property type="match status" value="1"/>
</dbReference>
<gene>
    <name evidence="1" type="ORF">OLEA9_A068059</name>
</gene>
<dbReference type="EMBL" id="CACTIH010002562">
    <property type="protein sequence ID" value="CAA2976814.1"/>
    <property type="molecule type" value="Genomic_DNA"/>
</dbReference>
<dbReference type="Gramene" id="OE9A068059T1">
    <property type="protein sequence ID" value="OE9A068059C1"/>
    <property type="gene ID" value="OE9A068059"/>
</dbReference>
<dbReference type="Proteomes" id="UP000594638">
    <property type="component" value="Unassembled WGS sequence"/>
</dbReference>
<evidence type="ECO:0000313" key="2">
    <source>
        <dbReference type="Proteomes" id="UP000594638"/>
    </source>
</evidence>
<comment type="caution">
    <text evidence="1">The sequence shown here is derived from an EMBL/GenBank/DDBJ whole genome shotgun (WGS) entry which is preliminary data.</text>
</comment>
<proteinExistence type="predicted"/>
<reference evidence="1 2" key="1">
    <citation type="submission" date="2019-12" db="EMBL/GenBank/DDBJ databases">
        <authorList>
            <person name="Alioto T."/>
            <person name="Alioto T."/>
            <person name="Gomez Garrido J."/>
        </authorList>
    </citation>
    <scope>NUCLEOTIDE SEQUENCE [LARGE SCALE GENOMIC DNA]</scope>
</reference>
<dbReference type="GO" id="GO:0003676">
    <property type="term" value="F:nucleic acid binding"/>
    <property type="evidence" value="ECO:0007669"/>
    <property type="project" value="InterPro"/>
</dbReference>
<sequence length="121" mass="13711">MGAVLIGSWEVDLEVVTQDVQLALKMFNEEKLRLALNNPLQERNWDAVLPLAVPSINTSYHSSIGCIPYEMTFGGRPPLQDKQLTEKANPYDLYAKLVRSYMRECHSQAISIQSASQERSR</sequence>
<feature type="non-terminal residue" evidence="1">
    <location>
        <position position="1"/>
    </location>
</feature>
<dbReference type="InterPro" id="IPR036397">
    <property type="entry name" value="RNaseH_sf"/>
</dbReference>